<feature type="region of interest" description="Disordered" evidence="10">
    <location>
        <begin position="82"/>
        <end position="117"/>
    </location>
</feature>
<sequence length="316" mass="33060">MGSTSFNVPSLKLTSTVMGCVVTLHLLTALALVIVKTPVTTIKPLKITPPIEIQLVSEVTTIAEPVTAAAEVEPIKALKPQSVSVPEAKPEPKKAVQPVVKEETSKPQVDTKPATATTKVVNSKPVIKQPIKSQESDAAAQASALAADNERKILAVQAEKATQQVHAKAMREAQAAADAKAKADREAQAESDAKAAREAAQAAAREKANQQAAAAASNTPVNFTATNANWASAPSFSFPARARRAAKSGETFRVVLILQVNKQGGIDNVSLAQSSGNAALDREAQQQVRSGKFKPFTKNGVPVVGNVTLPISYAVP</sequence>
<evidence type="ECO:0000259" key="12">
    <source>
        <dbReference type="PROSITE" id="PS52015"/>
    </source>
</evidence>
<dbReference type="NCBIfam" id="TIGR01352">
    <property type="entry name" value="tonB_Cterm"/>
    <property type="match status" value="1"/>
</dbReference>
<feature type="compositionally biased region" description="Low complexity" evidence="10">
    <location>
        <begin position="198"/>
        <end position="217"/>
    </location>
</feature>
<evidence type="ECO:0000313" key="14">
    <source>
        <dbReference type="Proteomes" id="UP000606724"/>
    </source>
</evidence>
<evidence type="ECO:0000256" key="2">
    <source>
        <dbReference type="ARBA" id="ARBA00006555"/>
    </source>
</evidence>
<dbReference type="InterPro" id="IPR051045">
    <property type="entry name" value="TonB-dependent_transducer"/>
</dbReference>
<dbReference type="PROSITE" id="PS52015">
    <property type="entry name" value="TONB_CTD"/>
    <property type="match status" value="1"/>
</dbReference>
<evidence type="ECO:0000256" key="9">
    <source>
        <dbReference type="ARBA" id="ARBA00023136"/>
    </source>
</evidence>
<keyword evidence="6 11" id="KW-0812">Transmembrane</keyword>
<comment type="caution">
    <text evidence="13">The sequence shown here is derived from an EMBL/GenBank/DDBJ whole genome shotgun (WGS) entry which is preliminary data.</text>
</comment>
<evidence type="ECO:0000256" key="7">
    <source>
        <dbReference type="ARBA" id="ARBA00022927"/>
    </source>
</evidence>
<dbReference type="PANTHER" id="PTHR33446">
    <property type="entry name" value="PROTEIN TONB-RELATED"/>
    <property type="match status" value="1"/>
</dbReference>
<comment type="subcellular location">
    <subcellularLocation>
        <location evidence="1">Cell inner membrane</location>
        <topology evidence="1">Single-pass membrane protein</topology>
        <orientation evidence="1">Periplasmic side</orientation>
    </subcellularLocation>
</comment>
<evidence type="ECO:0000256" key="3">
    <source>
        <dbReference type="ARBA" id="ARBA00022448"/>
    </source>
</evidence>
<evidence type="ECO:0000256" key="6">
    <source>
        <dbReference type="ARBA" id="ARBA00022692"/>
    </source>
</evidence>
<feature type="compositionally biased region" description="Basic and acidic residues" evidence="10">
    <location>
        <begin position="88"/>
        <end position="105"/>
    </location>
</feature>
<evidence type="ECO:0000256" key="5">
    <source>
        <dbReference type="ARBA" id="ARBA00022519"/>
    </source>
</evidence>
<gene>
    <name evidence="13" type="ORF">H9653_10835</name>
</gene>
<feature type="transmembrane region" description="Helical" evidence="11">
    <location>
        <begin position="13"/>
        <end position="35"/>
    </location>
</feature>
<dbReference type="Proteomes" id="UP000606724">
    <property type="component" value="Unassembled WGS sequence"/>
</dbReference>
<protein>
    <submittedName>
        <fullName evidence="13">TonB family protein</fullName>
    </submittedName>
</protein>
<dbReference type="PANTHER" id="PTHR33446:SF2">
    <property type="entry name" value="PROTEIN TONB"/>
    <property type="match status" value="1"/>
</dbReference>
<name>A0ABR8RL29_9GAMM</name>
<evidence type="ECO:0000313" key="13">
    <source>
        <dbReference type="EMBL" id="MBD7948499.1"/>
    </source>
</evidence>
<keyword evidence="4" id="KW-1003">Cell membrane</keyword>
<proteinExistence type="inferred from homology"/>
<organism evidence="13 14">
    <name type="scientific">Psychrobacter communis</name>
    <dbReference type="NCBI Taxonomy" id="2762238"/>
    <lineage>
        <taxon>Bacteria</taxon>
        <taxon>Pseudomonadati</taxon>
        <taxon>Pseudomonadota</taxon>
        <taxon>Gammaproteobacteria</taxon>
        <taxon>Moraxellales</taxon>
        <taxon>Moraxellaceae</taxon>
        <taxon>Psychrobacter</taxon>
    </lineage>
</organism>
<keyword evidence="5" id="KW-0997">Cell inner membrane</keyword>
<reference evidence="13 14" key="1">
    <citation type="submission" date="2020-08" db="EMBL/GenBank/DDBJ databases">
        <title>A Genomic Blueprint of the Chicken Gut Microbiome.</title>
        <authorList>
            <person name="Gilroy R."/>
            <person name="Ravi A."/>
            <person name="Getino M."/>
            <person name="Pursley I."/>
            <person name="Horton D.L."/>
            <person name="Alikhan N.-F."/>
            <person name="Baker D."/>
            <person name="Gharbi K."/>
            <person name="Hall N."/>
            <person name="Watson M."/>
            <person name="Adriaenssens E.M."/>
            <person name="Foster-Nyarko E."/>
            <person name="Jarju S."/>
            <person name="Secka A."/>
            <person name="Antonio M."/>
            <person name="Oren A."/>
            <person name="Chaudhuri R."/>
            <person name="La Ragione R.M."/>
            <person name="Hildebrand F."/>
            <person name="Pallen M.J."/>
        </authorList>
    </citation>
    <scope>NUCLEOTIDE SEQUENCE [LARGE SCALE GENOMIC DNA]</scope>
    <source>
        <strain evidence="13 14">Sa4CVA2</strain>
    </source>
</reference>
<dbReference type="EMBL" id="JACSQR010000038">
    <property type="protein sequence ID" value="MBD7948499.1"/>
    <property type="molecule type" value="Genomic_DNA"/>
</dbReference>
<feature type="compositionally biased region" description="Basic and acidic residues" evidence="10">
    <location>
        <begin position="179"/>
        <end position="197"/>
    </location>
</feature>
<keyword evidence="14" id="KW-1185">Reference proteome</keyword>
<keyword evidence="9 11" id="KW-0472">Membrane</keyword>
<feature type="domain" description="TonB C-terminal" evidence="12">
    <location>
        <begin position="226"/>
        <end position="316"/>
    </location>
</feature>
<dbReference type="Pfam" id="PF03544">
    <property type="entry name" value="TonB_C"/>
    <property type="match status" value="1"/>
</dbReference>
<keyword evidence="3" id="KW-0813">Transport</keyword>
<evidence type="ECO:0000256" key="1">
    <source>
        <dbReference type="ARBA" id="ARBA00004383"/>
    </source>
</evidence>
<dbReference type="InterPro" id="IPR037682">
    <property type="entry name" value="TonB_C"/>
</dbReference>
<dbReference type="SUPFAM" id="SSF74653">
    <property type="entry name" value="TolA/TonB C-terminal domain"/>
    <property type="match status" value="1"/>
</dbReference>
<keyword evidence="7" id="KW-0653">Protein transport</keyword>
<keyword evidence="8 11" id="KW-1133">Transmembrane helix</keyword>
<dbReference type="InterPro" id="IPR006260">
    <property type="entry name" value="TonB/TolA_C"/>
</dbReference>
<evidence type="ECO:0000256" key="4">
    <source>
        <dbReference type="ARBA" id="ARBA00022475"/>
    </source>
</evidence>
<accession>A0ABR8RL29</accession>
<dbReference type="Gene3D" id="3.30.1150.10">
    <property type="match status" value="1"/>
</dbReference>
<comment type="similarity">
    <text evidence="2">Belongs to the TonB family.</text>
</comment>
<evidence type="ECO:0000256" key="8">
    <source>
        <dbReference type="ARBA" id="ARBA00022989"/>
    </source>
</evidence>
<evidence type="ECO:0000256" key="11">
    <source>
        <dbReference type="SAM" id="Phobius"/>
    </source>
</evidence>
<evidence type="ECO:0000256" key="10">
    <source>
        <dbReference type="SAM" id="MobiDB-lite"/>
    </source>
</evidence>
<feature type="region of interest" description="Disordered" evidence="10">
    <location>
        <begin position="167"/>
        <end position="217"/>
    </location>
</feature>